<keyword evidence="5" id="KW-1185">Reference proteome</keyword>
<dbReference type="EMBL" id="CAMXCT010003524">
    <property type="protein sequence ID" value="CAI4004903.1"/>
    <property type="molecule type" value="Genomic_DNA"/>
</dbReference>
<gene>
    <name evidence="3" type="ORF">C1SCF055_LOCUS30669</name>
</gene>
<evidence type="ECO:0000256" key="2">
    <source>
        <dbReference type="SAM" id="MobiDB-lite"/>
    </source>
</evidence>
<evidence type="ECO:0000256" key="1">
    <source>
        <dbReference type="SAM" id="Coils"/>
    </source>
</evidence>
<evidence type="ECO:0000313" key="4">
    <source>
        <dbReference type="EMBL" id="CAL4792215.1"/>
    </source>
</evidence>
<feature type="region of interest" description="Disordered" evidence="2">
    <location>
        <begin position="1"/>
        <end position="43"/>
    </location>
</feature>
<evidence type="ECO:0000313" key="3">
    <source>
        <dbReference type="EMBL" id="CAI4004903.1"/>
    </source>
</evidence>
<dbReference type="AlphaFoldDB" id="A0A9P1GC45"/>
<accession>A0A9P1GC45</accession>
<proteinExistence type="predicted"/>
<dbReference type="EMBL" id="CAMXCT020003524">
    <property type="protein sequence ID" value="CAL1158278.1"/>
    <property type="molecule type" value="Genomic_DNA"/>
</dbReference>
<comment type="caution">
    <text evidence="3">The sequence shown here is derived from an EMBL/GenBank/DDBJ whole genome shotgun (WGS) entry which is preliminary data.</text>
</comment>
<dbReference type="OrthoDB" id="426936at2759"/>
<feature type="coiled-coil region" evidence="1">
    <location>
        <begin position="131"/>
        <end position="179"/>
    </location>
</feature>
<keyword evidence="1" id="KW-0175">Coiled coil</keyword>
<organism evidence="3">
    <name type="scientific">Cladocopium goreaui</name>
    <dbReference type="NCBI Taxonomy" id="2562237"/>
    <lineage>
        <taxon>Eukaryota</taxon>
        <taxon>Sar</taxon>
        <taxon>Alveolata</taxon>
        <taxon>Dinophyceae</taxon>
        <taxon>Suessiales</taxon>
        <taxon>Symbiodiniaceae</taxon>
        <taxon>Cladocopium</taxon>
    </lineage>
</organism>
<name>A0A9P1GC45_9DINO</name>
<reference evidence="3" key="1">
    <citation type="submission" date="2022-10" db="EMBL/GenBank/DDBJ databases">
        <authorList>
            <person name="Chen Y."/>
            <person name="Dougan E. K."/>
            <person name="Chan C."/>
            <person name="Rhodes N."/>
            <person name="Thang M."/>
        </authorList>
    </citation>
    <scope>NUCLEOTIDE SEQUENCE</scope>
</reference>
<dbReference type="Proteomes" id="UP001152797">
    <property type="component" value="Unassembled WGS sequence"/>
</dbReference>
<reference evidence="4 5" key="2">
    <citation type="submission" date="2024-05" db="EMBL/GenBank/DDBJ databases">
        <authorList>
            <person name="Chen Y."/>
            <person name="Shah S."/>
            <person name="Dougan E. K."/>
            <person name="Thang M."/>
            <person name="Chan C."/>
        </authorList>
    </citation>
    <scope>NUCLEOTIDE SEQUENCE [LARGE SCALE GENOMIC DNA]</scope>
</reference>
<protein>
    <submittedName>
        <fullName evidence="4">Ion transport domain-containing protein</fullName>
    </submittedName>
</protein>
<evidence type="ECO:0000313" key="5">
    <source>
        <dbReference type="Proteomes" id="UP001152797"/>
    </source>
</evidence>
<feature type="compositionally biased region" description="Low complexity" evidence="2">
    <location>
        <begin position="30"/>
        <end position="43"/>
    </location>
</feature>
<dbReference type="EMBL" id="CAMXCT030003524">
    <property type="protein sequence ID" value="CAL4792215.1"/>
    <property type="molecule type" value="Genomic_DNA"/>
</dbReference>
<sequence>MAKRHLAGMRPSSSNMVKFNSDGDDAPGQAARPTTSSPRRTTNNAWHDVMEMCRKVFTSKMNSVGTEILQDVRQEMQHGMNALKQEIFKMLEEREQSSGTRMQSLMGNIDKLRQSTEEGVMNIQLDLSPAIKEMQRLDRQQSEARMKLEEQLEKMSQQLSQVHIRADLEEEKLQKMETKQDHAVQKGQDMLLVSLESVSDEVQLTGAVCGAWRFPVRS</sequence>